<dbReference type="Gene3D" id="3.30.1330.60">
    <property type="entry name" value="OmpA-like domain"/>
    <property type="match status" value="1"/>
</dbReference>
<evidence type="ECO:0000256" key="2">
    <source>
        <dbReference type="ARBA" id="ARBA00022448"/>
    </source>
</evidence>
<dbReference type="CDD" id="cd07185">
    <property type="entry name" value="OmpA_C-like"/>
    <property type="match status" value="1"/>
</dbReference>
<dbReference type="InterPro" id="IPR011250">
    <property type="entry name" value="OMP/PagP_B-barrel"/>
</dbReference>
<evidence type="ECO:0000256" key="3">
    <source>
        <dbReference type="ARBA" id="ARBA00022452"/>
    </source>
</evidence>
<dbReference type="SUPFAM" id="SSF103088">
    <property type="entry name" value="OmpA-like"/>
    <property type="match status" value="1"/>
</dbReference>
<feature type="domain" description="OmpA-like" evidence="12">
    <location>
        <begin position="271"/>
        <end position="392"/>
    </location>
</feature>
<feature type="coiled-coil region" evidence="10">
    <location>
        <begin position="214"/>
        <end position="274"/>
    </location>
</feature>
<dbReference type="EMBL" id="WXYO01000004">
    <property type="protein sequence ID" value="NAS12355.1"/>
    <property type="molecule type" value="Genomic_DNA"/>
</dbReference>
<keyword evidence="14" id="KW-1185">Reference proteome</keyword>
<dbReference type="InterPro" id="IPR006664">
    <property type="entry name" value="OMP_bac"/>
</dbReference>
<evidence type="ECO:0000313" key="14">
    <source>
        <dbReference type="Proteomes" id="UP000475249"/>
    </source>
</evidence>
<keyword evidence="7 9" id="KW-0472">Membrane</keyword>
<evidence type="ECO:0000256" key="9">
    <source>
        <dbReference type="PROSITE-ProRule" id="PRU00473"/>
    </source>
</evidence>
<reference evidence="13 14" key="1">
    <citation type="submission" date="2020-01" db="EMBL/GenBank/DDBJ databases">
        <title>Bacteria diversity of Porities sp.</title>
        <authorList>
            <person name="Wang G."/>
        </authorList>
    </citation>
    <scope>NUCLEOTIDE SEQUENCE [LARGE SCALE GENOMIC DNA]</scope>
    <source>
        <strain evidence="13 14">R33</strain>
    </source>
</reference>
<protein>
    <submittedName>
        <fullName evidence="13">OmpA family protein</fullName>
    </submittedName>
</protein>
<gene>
    <name evidence="13" type="ORF">GTQ38_10115</name>
</gene>
<organism evidence="13 14">
    <name type="scientific">Poritiphilus flavus</name>
    <dbReference type="NCBI Taxonomy" id="2697053"/>
    <lineage>
        <taxon>Bacteria</taxon>
        <taxon>Pseudomonadati</taxon>
        <taxon>Bacteroidota</taxon>
        <taxon>Flavobacteriia</taxon>
        <taxon>Flavobacteriales</taxon>
        <taxon>Flavobacteriaceae</taxon>
        <taxon>Poritiphilus</taxon>
    </lineage>
</organism>
<keyword evidence="10" id="KW-0175">Coiled coil</keyword>
<dbReference type="PANTHER" id="PTHR30329:SF21">
    <property type="entry name" value="LIPOPROTEIN YIAD-RELATED"/>
    <property type="match status" value="1"/>
</dbReference>
<dbReference type="InterPro" id="IPR006665">
    <property type="entry name" value="OmpA-like"/>
</dbReference>
<comment type="caution">
    <text evidence="13">The sequence shown here is derived from an EMBL/GenBank/DDBJ whole genome shotgun (WGS) entry which is preliminary data.</text>
</comment>
<keyword evidence="5" id="KW-0406">Ion transport</keyword>
<evidence type="ECO:0000256" key="1">
    <source>
        <dbReference type="ARBA" id="ARBA00004571"/>
    </source>
</evidence>
<evidence type="ECO:0000256" key="6">
    <source>
        <dbReference type="ARBA" id="ARBA00023114"/>
    </source>
</evidence>
<name>A0A6L9EC93_9FLAO</name>
<dbReference type="AlphaFoldDB" id="A0A6L9EC93"/>
<evidence type="ECO:0000259" key="12">
    <source>
        <dbReference type="PROSITE" id="PS51123"/>
    </source>
</evidence>
<dbReference type="GO" id="GO:0046930">
    <property type="term" value="C:pore complex"/>
    <property type="evidence" value="ECO:0007669"/>
    <property type="project" value="UniProtKB-KW"/>
</dbReference>
<dbReference type="PANTHER" id="PTHR30329">
    <property type="entry name" value="STATOR ELEMENT OF FLAGELLAR MOTOR COMPLEX"/>
    <property type="match status" value="1"/>
</dbReference>
<dbReference type="GO" id="GO:0009279">
    <property type="term" value="C:cell outer membrane"/>
    <property type="evidence" value="ECO:0007669"/>
    <property type="project" value="UniProtKB-SubCell"/>
</dbReference>
<dbReference type="GO" id="GO:0006811">
    <property type="term" value="P:monoatomic ion transport"/>
    <property type="evidence" value="ECO:0007669"/>
    <property type="project" value="UniProtKB-KW"/>
</dbReference>
<sequence length="392" mass="43689">MKAYKNVLAVAILLFFAKSFGQEEIALTAKDSIVKSSWMAGLGYTIIDDSGDVFDQLFDADSQWNMVAFPSRASIGRYFESGIGVEAIAAYSQYKEGKIIDGVVNDTDIDYWSIDTRLSYDLNKIIGQTAWFDPYVGVGLGYTDANNQGRGTYNAVVGFRTWLSDNWGIDLNSSGKWSIGDNATNHIQHAAGVVYQFGIEKGLSKKGEEKLALIEELEKERQRVADSIATAKRAEEEAKALAERLAREKREAELAAAEKARQEAEQKRKQQLLDAIESLGKPYFALNSSYLGRESKSVLDGLATLLAETPTLKLRITAHADSRGAEKYNQWLSERRAKRVLDYLTKKGVEADRLIGEGLGETQLTNHCKNDVPCSEAEHRVNRRTEFLVVEY</sequence>
<dbReference type="Gene3D" id="2.40.160.20">
    <property type="match status" value="1"/>
</dbReference>
<evidence type="ECO:0000313" key="13">
    <source>
        <dbReference type="EMBL" id="NAS12355.1"/>
    </source>
</evidence>
<feature type="signal peptide" evidence="11">
    <location>
        <begin position="1"/>
        <end position="21"/>
    </location>
</feature>
<keyword evidence="3" id="KW-1134">Transmembrane beta strand</keyword>
<accession>A0A6L9EC93</accession>
<keyword evidence="4" id="KW-0812">Transmembrane</keyword>
<keyword evidence="11" id="KW-0732">Signal</keyword>
<keyword evidence="6" id="KW-0626">Porin</keyword>
<evidence type="ECO:0000256" key="7">
    <source>
        <dbReference type="ARBA" id="ARBA00023136"/>
    </source>
</evidence>
<proteinExistence type="predicted"/>
<evidence type="ECO:0000256" key="10">
    <source>
        <dbReference type="SAM" id="Coils"/>
    </source>
</evidence>
<evidence type="ECO:0000256" key="8">
    <source>
        <dbReference type="ARBA" id="ARBA00023237"/>
    </source>
</evidence>
<dbReference type="GO" id="GO:0015288">
    <property type="term" value="F:porin activity"/>
    <property type="evidence" value="ECO:0007669"/>
    <property type="project" value="UniProtKB-KW"/>
</dbReference>
<dbReference type="Pfam" id="PF00691">
    <property type="entry name" value="OmpA"/>
    <property type="match status" value="1"/>
</dbReference>
<keyword evidence="8" id="KW-0998">Cell outer membrane</keyword>
<dbReference type="PRINTS" id="PR01021">
    <property type="entry name" value="OMPADOMAIN"/>
</dbReference>
<dbReference type="RefSeq" id="WP_161435389.1">
    <property type="nucleotide sequence ID" value="NZ_WXYO01000004.1"/>
</dbReference>
<dbReference type="SUPFAM" id="SSF56925">
    <property type="entry name" value="OMPA-like"/>
    <property type="match status" value="1"/>
</dbReference>
<evidence type="ECO:0000256" key="11">
    <source>
        <dbReference type="SAM" id="SignalP"/>
    </source>
</evidence>
<dbReference type="InterPro" id="IPR050330">
    <property type="entry name" value="Bact_OuterMem_StrucFunc"/>
</dbReference>
<evidence type="ECO:0000256" key="5">
    <source>
        <dbReference type="ARBA" id="ARBA00023065"/>
    </source>
</evidence>
<feature type="chain" id="PRO_5026936017" evidence="11">
    <location>
        <begin position="22"/>
        <end position="392"/>
    </location>
</feature>
<comment type="subcellular location">
    <subcellularLocation>
        <location evidence="1">Cell outer membrane</location>
        <topology evidence="1">Multi-pass membrane protein</topology>
    </subcellularLocation>
</comment>
<dbReference type="InterPro" id="IPR036737">
    <property type="entry name" value="OmpA-like_sf"/>
</dbReference>
<dbReference type="Proteomes" id="UP000475249">
    <property type="component" value="Unassembled WGS sequence"/>
</dbReference>
<keyword evidence="2" id="KW-0813">Transport</keyword>
<dbReference type="PROSITE" id="PS51123">
    <property type="entry name" value="OMPA_2"/>
    <property type="match status" value="1"/>
</dbReference>
<evidence type="ECO:0000256" key="4">
    <source>
        <dbReference type="ARBA" id="ARBA00022692"/>
    </source>
</evidence>